<keyword evidence="3" id="KW-1185">Reference proteome</keyword>
<dbReference type="InParanoid" id="A0A0C3FZ14"/>
<name>A0A0C3FZ14_PILCF</name>
<proteinExistence type="predicted"/>
<dbReference type="Proteomes" id="UP000054166">
    <property type="component" value="Unassembled WGS sequence"/>
</dbReference>
<feature type="compositionally biased region" description="Polar residues" evidence="1">
    <location>
        <begin position="34"/>
        <end position="48"/>
    </location>
</feature>
<reference evidence="2 3" key="1">
    <citation type="submission" date="2014-04" db="EMBL/GenBank/DDBJ databases">
        <authorList>
            <consortium name="DOE Joint Genome Institute"/>
            <person name="Kuo A."/>
            <person name="Tarkka M."/>
            <person name="Buscot F."/>
            <person name="Kohler A."/>
            <person name="Nagy L.G."/>
            <person name="Floudas D."/>
            <person name="Copeland A."/>
            <person name="Barry K.W."/>
            <person name="Cichocki N."/>
            <person name="Veneault-Fourrey C."/>
            <person name="LaButti K."/>
            <person name="Lindquist E.A."/>
            <person name="Lipzen A."/>
            <person name="Lundell T."/>
            <person name="Morin E."/>
            <person name="Murat C."/>
            <person name="Sun H."/>
            <person name="Tunlid A."/>
            <person name="Henrissat B."/>
            <person name="Grigoriev I.V."/>
            <person name="Hibbett D.S."/>
            <person name="Martin F."/>
            <person name="Nordberg H.P."/>
            <person name="Cantor M.N."/>
            <person name="Hua S.X."/>
        </authorList>
    </citation>
    <scope>NUCLEOTIDE SEQUENCE [LARGE SCALE GENOMIC DNA]</scope>
    <source>
        <strain evidence="2 3">F 1598</strain>
    </source>
</reference>
<feature type="region of interest" description="Disordered" evidence="1">
    <location>
        <begin position="176"/>
        <end position="199"/>
    </location>
</feature>
<protein>
    <submittedName>
        <fullName evidence="2">Uncharacterized protein</fullName>
    </submittedName>
</protein>
<accession>A0A0C3FZ14</accession>
<dbReference type="HOGENOM" id="CLU_1372663_0_0_1"/>
<evidence type="ECO:0000256" key="1">
    <source>
        <dbReference type="SAM" id="MobiDB-lite"/>
    </source>
</evidence>
<sequence>MHLRYTNKSQEFLLAPRFDFPRANVVAIKQSEHFPTSSVSHNEMQPYNSDGHWPADTSQPDNPNALAIQPTFYTERNSVTNMVRSDLQYGDGRTGFWPVSENPPHRQDVSISAGSEGRLGSHENASYCATGWSAASHIPIATSGVQLFTTRENDATRTGLGVSSGNNCISQDALTYPHDQRHHPDPYLVERAPSNRPYV</sequence>
<dbReference type="AlphaFoldDB" id="A0A0C3FZ14"/>
<evidence type="ECO:0000313" key="3">
    <source>
        <dbReference type="Proteomes" id="UP000054166"/>
    </source>
</evidence>
<organism evidence="2 3">
    <name type="scientific">Piloderma croceum (strain F 1598)</name>
    <dbReference type="NCBI Taxonomy" id="765440"/>
    <lineage>
        <taxon>Eukaryota</taxon>
        <taxon>Fungi</taxon>
        <taxon>Dikarya</taxon>
        <taxon>Basidiomycota</taxon>
        <taxon>Agaricomycotina</taxon>
        <taxon>Agaricomycetes</taxon>
        <taxon>Agaricomycetidae</taxon>
        <taxon>Atheliales</taxon>
        <taxon>Atheliaceae</taxon>
        <taxon>Piloderma</taxon>
    </lineage>
</organism>
<evidence type="ECO:0000313" key="2">
    <source>
        <dbReference type="EMBL" id="KIM83546.1"/>
    </source>
</evidence>
<feature type="region of interest" description="Disordered" evidence="1">
    <location>
        <begin position="34"/>
        <end position="58"/>
    </location>
</feature>
<gene>
    <name evidence="2" type="ORF">PILCRDRAFT_428144</name>
</gene>
<reference evidence="3" key="2">
    <citation type="submission" date="2015-01" db="EMBL/GenBank/DDBJ databases">
        <title>Evolutionary Origins and Diversification of the Mycorrhizal Mutualists.</title>
        <authorList>
            <consortium name="DOE Joint Genome Institute"/>
            <consortium name="Mycorrhizal Genomics Consortium"/>
            <person name="Kohler A."/>
            <person name="Kuo A."/>
            <person name="Nagy L.G."/>
            <person name="Floudas D."/>
            <person name="Copeland A."/>
            <person name="Barry K.W."/>
            <person name="Cichocki N."/>
            <person name="Veneault-Fourrey C."/>
            <person name="LaButti K."/>
            <person name="Lindquist E.A."/>
            <person name="Lipzen A."/>
            <person name="Lundell T."/>
            <person name="Morin E."/>
            <person name="Murat C."/>
            <person name="Riley R."/>
            <person name="Ohm R."/>
            <person name="Sun H."/>
            <person name="Tunlid A."/>
            <person name="Henrissat B."/>
            <person name="Grigoriev I.V."/>
            <person name="Hibbett D.S."/>
            <person name="Martin F."/>
        </authorList>
    </citation>
    <scope>NUCLEOTIDE SEQUENCE [LARGE SCALE GENOMIC DNA]</scope>
    <source>
        <strain evidence="3">F 1598</strain>
    </source>
</reference>
<dbReference type="EMBL" id="KN832990">
    <property type="protein sequence ID" value="KIM83546.1"/>
    <property type="molecule type" value="Genomic_DNA"/>
</dbReference>